<dbReference type="AlphaFoldDB" id="A0A849KCV2"/>
<reference evidence="1 2" key="1">
    <citation type="submission" date="2020-05" db="EMBL/GenBank/DDBJ databases">
        <authorList>
            <person name="Khan S.A."/>
            <person name="Jeon C.O."/>
            <person name="Chun B.H."/>
        </authorList>
    </citation>
    <scope>NUCLEOTIDE SEQUENCE [LARGE SCALE GENOMIC DNA]</scope>
    <source>
        <strain evidence="1 2">B156</strain>
    </source>
</reference>
<reference evidence="1 2" key="2">
    <citation type="submission" date="2020-06" db="EMBL/GenBank/DDBJ databases">
        <title>Ramlibacter rhizophilus sp. nov., isolated from rhizosphere soil of national flower Mugunghwa from South Korea.</title>
        <authorList>
            <person name="Zheng-Fei Y."/>
            <person name="Huan T."/>
        </authorList>
    </citation>
    <scope>NUCLEOTIDE SEQUENCE [LARGE SCALE GENOMIC DNA]</scope>
    <source>
        <strain evidence="1 2">B156</strain>
    </source>
</reference>
<dbReference type="Proteomes" id="UP000552954">
    <property type="component" value="Unassembled WGS sequence"/>
</dbReference>
<evidence type="ECO:0000313" key="2">
    <source>
        <dbReference type="Proteomes" id="UP000552954"/>
    </source>
</evidence>
<sequence>MNTTVSRNLVLLARMLERLDRSAVAVDPQQYRGVVEALSEVLRTVPDDAALHAVLEASPATAELYENLQYQHAGLCRSPLERALNAELAARSVIDAARAKAAQPKD</sequence>
<gene>
    <name evidence="1" type="ORF">HK415_09355</name>
</gene>
<dbReference type="EMBL" id="JABFCS010000001">
    <property type="protein sequence ID" value="NNU43316.1"/>
    <property type="molecule type" value="Genomic_DNA"/>
</dbReference>
<protein>
    <submittedName>
        <fullName evidence="1">Uncharacterized protein</fullName>
    </submittedName>
</protein>
<proteinExistence type="predicted"/>
<organism evidence="1 2">
    <name type="scientific">Ramlibacter montanisoli</name>
    <dbReference type="NCBI Taxonomy" id="2732512"/>
    <lineage>
        <taxon>Bacteria</taxon>
        <taxon>Pseudomonadati</taxon>
        <taxon>Pseudomonadota</taxon>
        <taxon>Betaproteobacteria</taxon>
        <taxon>Burkholderiales</taxon>
        <taxon>Comamonadaceae</taxon>
        <taxon>Ramlibacter</taxon>
    </lineage>
</organism>
<evidence type="ECO:0000313" key="1">
    <source>
        <dbReference type="EMBL" id="NNU43316.1"/>
    </source>
</evidence>
<dbReference type="RefSeq" id="WP_171558399.1">
    <property type="nucleotide sequence ID" value="NZ_JABFCS010000001.1"/>
</dbReference>
<comment type="caution">
    <text evidence="1">The sequence shown here is derived from an EMBL/GenBank/DDBJ whole genome shotgun (WGS) entry which is preliminary data.</text>
</comment>
<keyword evidence="2" id="KW-1185">Reference proteome</keyword>
<accession>A0A849KCV2</accession>
<name>A0A849KCV2_9BURK</name>